<dbReference type="AlphaFoldDB" id="A0A699QIA3"/>
<sequence length="86" mass="9410">SFDTPATISARPSRKRCRYPATLAPLAPLATPTPGVVSPVRVDRLPPRKRIRDIDVDITAAKALADMEADVRVEVGFGIKREDEVE</sequence>
<protein>
    <submittedName>
        <fullName evidence="1">Uncharacterized protein</fullName>
    </submittedName>
</protein>
<dbReference type="EMBL" id="BKCJ011030044">
    <property type="protein sequence ID" value="GFC70689.1"/>
    <property type="molecule type" value="Genomic_DNA"/>
</dbReference>
<reference evidence="1" key="1">
    <citation type="journal article" date="2019" name="Sci. Rep.">
        <title>Draft genome of Tanacetum cinerariifolium, the natural source of mosquito coil.</title>
        <authorList>
            <person name="Yamashiro T."/>
            <person name="Shiraishi A."/>
            <person name="Satake H."/>
            <person name="Nakayama K."/>
        </authorList>
    </citation>
    <scope>NUCLEOTIDE SEQUENCE</scope>
</reference>
<accession>A0A699QIA3</accession>
<evidence type="ECO:0000313" key="1">
    <source>
        <dbReference type="EMBL" id="GFC70689.1"/>
    </source>
</evidence>
<comment type="caution">
    <text evidence="1">The sequence shown here is derived from an EMBL/GenBank/DDBJ whole genome shotgun (WGS) entry which is preliminary data.</text>
</comment>
<proteinExistence type="predicted"/>
<gene>
    <name evidence="1" type="ORF">Tci_842659</name>
</gene>
<organism evidence="1">
    <name type="scientific">Tanacetum cinerariifolium</name>
    <name type="common">Dalmatian daisy</name>
    <name type="synonym">Chrysanthemum cinerariifolium</name>
    <dbReference type="NCBI Taxonomy" id="118510"/>
    <lineage>
        <taxon>Eukaryota</taxon>
        <taxon>Viridiplantae</taxon>
        <taxon>Streptophyta</taxon>
        <taxon>Embryophyta</taxon>
        <taxon>Tracheophyta</taxon>
        <taxon>Spermatophyta</taxon>
        <taxon>Magnoliopsida</taxon>
        <taxon>eudicotyledons</taxon>
        <taxon>Gunneridae</taxon>
        <taxon>Pentapetalae</taxon>
        <taxon>asterids</taxon>
        <taxon>campanulids</taxon>
        <taxon>Asterales</taxon>
        <taxon>Asteraceae</taxon>
        <taxon>Asteroideae</taxon>
        <taxon>Anthemideae</taxon>
        <taxon>Anthemidinae</taxon>
        <taxon>Tanacetum</taxon>
    </lineage>
</organism>
<name>A0A699QIA3_TANCI</name>
<feature type="non-terminal residue" evidence="1">
    <location>
        <position position="1"/>
    </location>
</feature>